<evidence type="ECO:0000313" key="1">
    <source>
        <dbReference type="EMBL" id="MCH84829.1"/>
    </source>
</evidence>
<accession>A0A392MCP1</accession>
<gene>
    <name evidence="1" type="ORF">A2U01_0005666</name>
</gene>
<name>A0A392MCP1_9FABA</name>
<comment type="caution">
    <text evidence="1">The sequence shown here is derived from an EMBL/GenBank/DDBJ whole genome shotgun (WGS) entry which is preliminary data.</text>
</comment>
<evidence type="ECO:0000313" key="2">
    <source>
        <dbReference type="Proteomes" id="UP000265520"/>
    </source>
</evidence>
<protein>
    <submittedName>
        <fullName evidence="1">BHLH transcription factor-like protein</fullName>
    </submittedName>
</protein>
<organism evidence="1 2">
    <name type="scientific">Trifolium medium</name>
    <dbReference type="NCBI Taxonomy" id="97028"/>
    <lineage>
        <taxon>Eukaryota</taxon>
        <taxon>Viridiplantae</taxon>
        <taxon>Streptophyta</taxon>
        <taxon>Embryophyta</taxon>
        <taxon>Tracheophyta</taxon>
        <taxon>Spermatophyta</taxon>
        <taxon>Magnoliopsida</taxon>
        <taxon>eudicotyledons</taxon>
        <taxon>Gunneridae</taxon>
        <taxon>Pentapetalae</taxon>
        <taxon>rosids</taxon>
        <taxon>fabids</taxon>
        <taxon>Fabales</taxon>
        <taxon>Fabaceae</taxon>
        <taxon>Papilionoideae</taxon>
        <taxon>50 kb inversion clade</taxon>
        <taxon>NPAAA clade</taxon>
        <taxon>Hologalegina</taxon>
        <taxon>IRL clade</taxon>
        <taxon>Trifolieae</taxon>
        <taxon>Trifolium</taxon>
    </lineage>
</organism>
<dbReference type="EMBL" id="LXQA010007452">
    <property type="protein sequence ID" value="MCH84829.1"/>
    <property type="molecule type" value="Genomic_DNA"/>
</dbReference>
<proteinExistence type="predicted"/>
<reference evidence="1 2" key="1">
    <citation type="journal article" date="2018" name="Front. Plant Sci.">
        <title>Red Clover (Trifolium pratense) and Zigzag Clover (T. medium) - A Picture of Genomic Similarities and Differences.</title>
        <authorList>
            <person name="Dluhosova J."/>
            <person name="Istvanek J."/>
            <person name="Nedelnik J."/>
            <person name="Repkova J."/>
        </authorList>
    </citation>
    <scope>NUCLEOTIDE SEQUENCE [LARGE SCALE GENOMIC DNA]</scope>
    <source>
        <strain evidence="2">cv. 10/8</strain>
        <tissue evidence="1">Leaf</tissue>
    </source>
</reference>
<dbReference type="AlphaFoldDB" id="A0A392MCP1"/>
<keyword evidence="2" id="KW-1185">Reference proteome</keyword>
<sequence length="367" mass="40854">MIGDSENDVFPFDFTNDDLNGLLASISSENSCDWNLTYAHDENHNDLREVFSSCEERITSPEFDSSSLSDQLKCTIEAFLEPNSSMDNLISQNTPLFDENLCFDSLEQLFASETMAQEVCTSFASSIVHDSSLTSLQNSMDNVVTEVDLSASSGTFNGIFSSLEPIDMSEEILKFSSMDDLCQWFVPPPEATGSCRTMIQLNNNVSETIEFNPTCSDLGLAEKETSVVIHSSENDFLDNMEWWVNLLTPVMSAATDNTGFSECISELNTTIPTDKTRKRLFSELGIEELLRDETNYINPFNSSSFENELSSSNKKHMVEFSPMNRTSSHFGNVDGAETSANLMNSVSELDKSKSVVTMKDTFPKLQV</sequence>
<dbReference type="Proteomes" id="UP000265520">
    <property type="component" value="Unassembled WGS sequence"/>
</dbReference>
<feature type="non-terminal residue" evidence="1">
    <location>
        <position position="367"/>
    </location>
</feature>